<dbReference type="CDD" id="cd10789">
    <property type="entry name" value="GH38N_AMII_ER_cytosolic"/>
    <property type="match status" value="1"/>
</dbReference>
<dbReference type="Gene3D" id="1.20.1270.50">
    <property type="entry name" value="Glycoside hydrolase family 38, central domain"/>
    <property type="match status" value="1"/>
</dbReference>
<dbReference type="RefSeq" id="WP_069152917.1">
    <property type="nucleotide sequence ID" value="NZ_MCGH01000002.1"/>
</dbReference>
<dbReference type="Gene3D" id="3.20.110.10">
    <property type="entry name" value="Glycoside hydrolase 38, N terminal domain"/>
    <property type="match status" value="1"/>
</dbReference>
<reference evidence="6 7" key="1">
    <citation type="submission" date="2016-07" db="EMBL/GenBank/DDBJ databases">
        <title>Characterization of isolates of Eisenbergiella tayi derived from blood cultures, using whole genome sequencing.</title>
        <authorList>
            <person name="Burdz T."/>
            <person name="Wiebe D."/>
            <person name="Huynh C."/>
            <person name="Bernard K."/>
        </authorList>
    </citation>
    <scope>NUCLEOTIDE SEQUENCE [LARGE SCALE GENOMIC DNA]</scope>
    <source>
        <strain evidence="6 7">NML 110608</strain>
    </source>
</reference>
<dbReference type="GO" id="GO:0006013">
    <property type="term" value="P:mannose metabolic process"/>
    <property type="evidence" value="ECO:0007669"/>
    <property type="project" value="InterPro"/>
</dbReference>
<dbReference type="SUPFAM" id="SSF88688">
    <property type="entry name" value="Families 57/38 glycoside transferase middle domain"/>
    <property type="match status" value="1"/>
</dbReference>
<dbReference type="Pfam" id="PF07748">
    <property type="entry name" value="Glyco_hydro_38C"/>
    <property type="match status" value="1"/>
</dbReference>
<dbReference type="Pfam" id="PF09261">
    <property type="entry name" value="Alpha-mann_mid"/>
    <property type="match status" value="1"/>
</dbReference>
<dbReference type="InterPro" id="IPR011330">
    <property type="entry name" value="Glyco_hydro/deAcase_b/a-brl"/>
</dbReference>
<keyword evidence="4 6" id="KW-0326">Glycosidase</keyword>
<gene>
    <name evidence="6" type="primary">mngB_8</name>
    <name evidence="6" type="ORF">BEI61_03111</name>
</gene>
<organism evidence="6 7">
    <name type="scientific">Eisenbergiella tayi</name>
    <dbReference type="NCBI Taxonomy" id="1432052"/>
    <lineage>
        <taxon>Bacteria</taxon>
        <taxon>Bacillati</taxon>
        <taxon>Bacillota</taxon>
        <taxon>Clostridia</taxon>
        <taxon>Lachnospirales</taxon>
        <taxon>Lachnospiraceae</taxon>
        <taxon>Eisenbergiella</taxon>
    </lineage>
</organism>
<comment type="caution">
    <text evidence="6">The sequence shown here is derived from an EMBL/GenBank/DDBJ whole genome shotgun (WGS) entry which is preliminary data.</text>
</comment>
<dbReference type="GO" id="GO:0004559">
    <property type="term" value="F:alpha-mannosidase activity"/>
    <property type="evidence" value="ECO:0007669"/>
    <property type="project" value="InterPro"/>
</dbReference>
<dbReference type="AlphaFoldDB" id="A0A1E3AFN1"/>
<evidence type="ECO:0000256" key="1">
    <source>
        <dbReference type="ARBA" id="ARBA00009792"/>
    </source>
</evidence>
<keyword evidence="2" id="KW-0479">Metal-binding</keyword>
<dbReference type="PATRIC" id="fig|1432052.4.peg.3468"/>
<dbReference type="EMBL" id="MCGH01000002">
    <property type="protein sequence ID" value="ODM07221.1"/>
    <property type="molecule type" value="Genomic_DNA"/>
</dbReference>
<dbReference type="Gene3D" id="2.70.98.30">
    <property type="entry name" value="Golgi alpha-mannosidase II, domain 4"/>
    <property type="match status" value="1"/>
</dbReference>
<dbReference type="PANTHER" id="PTHR46017:SF1">
    <property type="entry name" value="ALPHA-MANNOSIDASE 2C1"/>
    <property type="match status" value="1"/>
</dbReference>
<dbReference type="GO" id="GO:0046872">
    <property type="term" value="F:metal ion binding"/>
    <property type="evidence" value="ECO:0007669"/>
    <property type="project" value="UniProtKB-KW"/>
</dbReference>
<comment type="similarity">
    <text evidence="1">Belongs to the glycosyl hydrolase 38 family.</text>
</comment>
<dbReference type="InterPro" id="IPR037094">
    <property type="entry name" value="Glyco_hydro_38_cen_sf"/>
</dbReference>
<dbReference type="EC" id="3.2.1.170" evidence="6"/>
<dbReference type="SUPFAM" id="SSF88713">
    <property type="entry name" value="Glycoside hydrolase/deacetylase"/>
    <property type="match status" value="1"/>
</dbReference>
<dbReference type="Pfam" id="PF01074">
    <property type="entry name" value="Glyco_hydro_38N"/>
    <property type="match status" value="1"/>
</dbReference>
<dbReference type="InterPro" id="IPR027291">
    <property type="entry name" value="Glyco_hydro_38_N_sf"/>
</dbReference>
<accession>A0A1E3AFN1</accession>
<dbReference type="InterPro" id="IPR015341">
    <property type="entry name" value="Glyco_hydro_38_cen"/>
</dbReference>
<proteinExistence type="inferred from homology"/>
<dbReference type="GO" id="GO:0030246">
    <property type="term" value="F:carbohydrate binding"/>
    <property type="evidence" value="ECO:0007669"/>
    <property type="project" value="InterPro"/>
</dbReference>
<protein>
    <submittedName>
        <fullName evidence="6">Mannosylglycerate hydrolase</fullName>
        <ecNumber evidence="6">3.2.1.170</ecNumber>
    </submittedName>
</protein>
<dbReference type="PANTHER" id="PTHR46017">
    <property type="entry name" value="ALPHA-MANNOSIDASE 2C1"/>
    <property type="match status" value="1"/>
</dbReference>
<evidence type="ECO:0000256" key="4">
    <source>
        <dbReference type="ARBA" id="ARBA00023295"/>
    </source>
</evidence>
<dbReference type="Proteomes" id="UP000094067">
    <property type="component" value="Unassembled WGS sequence"/>
</dbReference>
<evidence type="ECO:0000256" key="3">
    <source>
        <dbReference type="ARBA" id="ARBA00022801"/>
    </source>
</evidence>
<dbReference type="InterPro" id="IPR000602">
    <property type="entry name" value="Glyco_hydro_38_N"/>
</dbReference>
<dbReference type="GO" id="GO:0009313">
    <property type="term" value="P:oligosaccharide catabolic process"/>
    <property type="evidence" value="ECO:0007669"/>
    <property type="project" value="TreeGrafter"/>
</dbReference>
<dbReference type="InterPro" id="IPR028995">
    <property type="entry name" value="Glyco_hydro_57/38_cen_sf"/>
</dbReference>
<evidence type="ECO:0000313" key="7">
    <source>
        <dbReference type="Proteomes" id="UP000094067"/>
    </source>
</evidence>
<dbReference type="GO" id="GO:0102546">
    <property type="term" value="F:mannosylglycerate hydrolase activity"/>
    <property type="evidence" value="ECO:0007669"/>
    <property type="project" value="UniProtKB-EC"/>
</dbReference>
<dbReference type="SUPFAM" id="SSF74650">
    <property type="entry name" value="Galactose mutarotase-like"/>
    <property type="match status" value="1"/>
</dbReference>
<evidence type="ECO:0000259" key="5">
    <source>
        <dbReference type="SMART" id="SM00872"/>
    </source>
</evidence>
<dbReference type="SMART" id="SM00872">
    <property type="entry name" value="Alpha-mann_mid"/>
    <property type="match status" value="1"/>
</dbReference>
<dbReference type="InterPro" id="IPR011013">
    <property type="entry name" value="Gal_mutarotase_sf_dom"/>
</dbReference>
<keyword evidence="3 6" id="KW-0378">Hydrolase</keyword>
<sequence length="811" mass="91286">MGTDRKKYYMVGYTHIDPVWLWNRAEGMQEVKSSFISALDRLEEFPDFKFMHTSISYLAWLKENCPQQYARIHKYVEEGRWEIAGGMWVEPDCDLPSGEALIRHFLYGTAFVREEFQKEVTVGFNPDSFGHGANLPAILQGCGIRYYALSRPGKGSVSLPPVFLWKAKDGSSVVSERTGGEYMAWTRPAVEFNLKESREALEEIDYDKMAVFYGVGNHGGGPTIDNIRTIYEMRQEYGKEELDFSTLEAFFEKVEPERLPEVTGELGRIFYGCYSSDRGIKQANRRAEWTLLKAEAVAAMAAGMGISSYQYPAHKLEEAWKEALFNQFHDVLAGTSIETARDQACREFSAAISAGERLIHDGVQAIANALDTRGDGFPLVLVNPTGNDFSGVFSANVYVPRAQKKPLRLRDVKGEEILYCETDYHNTAPESRKGILFEAHIPAFGYAVYRVIGEGPNTENTLPAIRASETCLDNGIVRMELDEKTGCPSLIKKGGKQLLAAPCRVQVCYDDRGAWGETVYEEKTVGVFERVRSYVVEANAMRAVLRVLLAFEHSEMRIDYILEKGSDILKMDVRLHNMEKHRQIDFCMPVKAEQPSVLTETAFLAEEKIDCEDTNTEHYQHRFADVSGADGSGIAIINDSIYACRQVKNEYRLILSRSSVYARGKGGPLAEDMGTAFMDQGTWDYKLRLIPHTKKIQKQRLFTEADFLHMPPEYLGDSNHTGERWLRTGSLLQIEKENAVVSCLKNGFRDPGSLVLRIFETEGKGGSCRICGMGNQAEAALAPWQIKTLTLTKEGLKECDMLERPARGQET</sequence>
<evidence type="ECO:0000313" key="6">
    <source>
        <dbReference type="EMBL" id="ODM07221.1"/>
    </source>
</evidence>
<feature type="domain" description="Glycoside hydrolase family 38 central" evidence="5">
    <location>
        <begin position="269"/>
        <end position="348"/>
    </location>
</feature>
<dbReference type="InterPro" id="IPR011682">
    <property type="entry name" value="Glyco_hydro_38_C"/>
</dbReference>
<evidence type="ECO:0000256" key="2">
    <source>
        <dbReference type="ARBA" id="ARBA00022723"/>
    </source>
</evidence>
<name>A0A1E3AFN1_9FIRM</name>
<dbReference type="FunFam" id="1.20.1270.50:FF:000004">
    <property type="entry name" value="alpha-mannosidase 2C1 isoform X1"/>
    <property type="match status" value="1"/>
</dbReference>